<dbReference type="Gene3D" id="1.10.530.10">
    <property type="match status" value="1"/>
</dbReference>
<dbReference type="CAZy" id="GH19">
    <property type="family name" value="Glycoside Hydrolase Family 19"/>
</dbReference>
<dbReference type="eggNOG" id="COG3179">
    <property type="taxonomic scope" value="Bacteria"/>
</dbReference>
<dbReference type="HOGENOM" id="CLU_077648_0_0_5"/>
<protein>
    <recommendedName>
        <fullName evidence="3">Glycoside hydrolase family 19 catalytic domain-containing protein</fullName>
    </recommendedName>
</protein>
<gene>
    <name evidence="1" type="ordered locus">Mnod_4051</name>
</gene>
<evidence type="ECO:0000313" key="1">
    <source>
        <dbReference type="EMBL" id="ACL58930.1"/>
    </source>
</evidence>
<evidence type="ECO:0008006" key="3">
    <source>
        <dbReference type="Google" id="ProtNLM"/>
    </source>
</evidence>
<name>B8ITL4_METNO</name>
<dbReference type="STRING" id="460265.Mnod_4051"/>
<keyword evidence="2" id="KW-1185">Reference proteome</keyword>
<reference evidence="1 2" key="1">
    <citation type="submission" date="2009-01" db="EMBL/GenBank/DDBJ databases">
        <title>Complete sequence of chromosome of Methylobacterium nodulans ORS 2060.</title>
        <authorList>
            <consortium name="US DOE Joint Genome Institute"/>
            <person name="Lucas S."/>
            <person name="Copeland A."/>
            <person name="Lapidus A."/>
            <person name="Glavina del Rio T."/>
            <person name="Dalin E."/>
            <person name="Tice H."/>
            <person name="Bruce D."/>
            <person name="Goodwin L."/>
            <person name="Pitluck S."/>
            <person name="Sims D."/>
            <person name="Brettin T."/>
            <person name="Detter J.C."/>
            <person name="Han C."/>
            <person name="Larimer F."/>
            <person name="Land M."/>
            <person name="Hauser L."/>
            <person name="Kyrpides N."/>
            <person name="Ivanova N."/>
            <person name="Marx C.J."/>
            <person name="Richardson P."/>
        </authorList>
    </citation>
    <scope>NUCLEOTIDE SEQUENCE [LARGE SCALE GENOMIC DNA]</scope>
    <source>
        <strain evidence="2">LMG 21967 / CNCM I-2342 / ORS 2060</strain>
    </source>
</reference>
<dbReference type="InterPro" id="IPR023346">
    <property type="entry name" value="Lysozyme-like_dom_sf"/>
</dbReference>
<proteinExistence type="predicted"/>
<dbReference type="RefSeq" id="WP_015930579.1">
    <property type="nucleotide sequence ID" value="NC_011894.1"/>
</dbReference>
<accession>B8ITL4</accession>
<dbReference type="KEGG" id="mno:Mnod_4051"/>
<organism evidence="1 2">
    <name type="scientific">Methylobacterium nodulans (strain LMG 21967 / CNCM I-2342 / ORS 2060)</name>
    <dbReference type="NCBI Taxonomy" id="460265"/>
    <lineage>
        <taxon>Bacteria</taxon>
        <taxon>Pseudomonadati</taxon>
        <taxon>Pseudomonadota</taxon>
        <taxon>Alphaproteobacteria</taxon>
        <taxon>Hyphomicrobiales</taxon>
        <taxon>Methylobacteriaceae</taxon>
        <taxon>Methylobacterium</taxon>
    </lineage>
</organism>
<dbReference type="EMBL" id="CP001349">
    <property type="protein sequence ID" value="ACL58930.1"/>
    <property type="molecule type" value="Genomic_DNA"/>
</dbReference>
<dbReference type="AlphaFoldDB" id="B8ITL4"/>
<evidence type="ECO:0000313" key="2">
    <source>
        <dbReference type="Proteomes" id="UP000008207"/>
    </source>
</evidence>
<dbReference type="SUPFAM" id="SSF53955">
    <property type="entry name" value="Lysozyme-like"/>
    <property type="match status" value="1"/>
</dbReference>
<sequence length="290" mass="30651">MAASLDRQAFFSAVRTQPFGGSLTQSQVDGMDAMLDMAPPDMGAAPLAYCLATAFDETGGAMIPRAENLNYTTAERIRAVWPSRFPTVASAVPYVRNPQGLANKVYGGRLGNTGPNDGWLFRGMGLVQATGKDNAIRATKRLRALGYLTPDQDLVATPELMLNPDIAAVMLFVGLSEGWYTGRKLSDYFGPGRENPTHARAMVNPDSNGPAIATIHGQFKAALVAAGHKPGAVTIAIPTPPITMRPLPAPDVVTPAVEAQTPVIGASTPAPSASWASRLPSALRRLFRVA</sequence>
<dbReference type="Proteomes" id="UP000008207">
    <property type="component" value="Chromosome"/>
</dbReference>